<dbReference type="Pfam" id="PF05728">
    <property type="entry name" value="UPF0227"/>
    <property type="match status" value="1"/>
</dbReference>
<dbReference type="EMBL" id="FUXB01000007">
    <property type="protein sequence ID" value="SJZ88486.1"/>
    <property type="molecule type" value="Genomic_DNA"/>
</dbReference>
<dbReference type="PANTHER" id="PTHR35602">
    <property type="entry name" value="ESTERASE YQIA-RELATED"/>
    <property type="match status" value="1"/>
</dbReference>
<evidence type="ECO:0000313" key="2">
    <source>
        <dbReference type="Proteomes" id="UP000190834"/>
    </source>
</evidence>
<dbReference type="NCBIfam" id="NF008291">
    <property type="entry name" value="PRK11071.1"/>
    <property type="match status" value="1"/>
</dbReference>
<organism evidence="1 2">
    <name type="scientific">Vibrio cincinnatiensis DSM 19608</name>
    <dbReference type="NCBI Taxonomy" id="1123491"/>
    <lineage>
        <taxon>Bacteria</taxon>
        <taxon>Pseudomonadati</taxon>
        <taxon>Pseudomonadota</taxon>
        <taxon>Gammaproteobacteria</taxon>
        <taxon>Vibrionales</taxon>
        <taxon>Vibrionaceae</taxon>
        <taxon>Vibrio</taxon>
    </lineage>
</organism>
<accession>A0A1T4PB71</accession>
<dbReference type="RefSeq" id="WP_078926024.1">
    <property type="nucleotide sequence ID" value="NZ_FUXB01000007.1"/>
</dbReference>
<dbReference type="GeneID" id="70582753"/>
<protein>
    <recommendedName>
        <fullName evidence="3">Esterase YqiA</fullName>
    </recommendedName>
</protein>
<dbReference type="OrthoDB" id="9814831at2"/>
<dbReference type="Proteomes" id="UP000190834">
    <property type="component" value="Unassembled WGS sequence"/>
</dbReference>
<dbReference type="STRING" id="1123491.SAMN02745782_01625"/>
<dbReference type="AlphaFoldDB" id="A0A1T4PB71"/>
<dbReference type="InterPro" id="IPR008886">
    <property type="entry name" value="UPF0227/Esterase_YqiA"/>
</dbReference>
<dbReference type="SUPFAM" id="SSF53474">
    <property type="entry name" value="alpha/beta-Hydrolases"/>
    <property type="match status" value="1"/>
</dbReference>
<sequence length="195" mass="22398">MSSLPSLLLYIHGFNSSPQSHKAQVMQQYCAEYRPDIKVVVPKLPHFPKQAADLLSSIVTSYQDQYRIGLVGSSLGGYLATWLNAQFSFPAVLVNPAVKPYELLADFLGEQQNPYTGEHYVLDHSHIEELMALDIPEIQNPDHFWLLQQMGDEVLDYRQAVEKYHYARQTVEPNGDHSFVDFERYPQQIIQFLNL</sequence>
<dbReference type="PANTHER" id="PTHR35602:SF3">
    <property type="entry name" value="ESTERASE YQIA"/>
    <property type="match status" value="1"/>
</dbReference>
<reference evidence="2" key="1">
    <citation type="submission" date="2017-02" db="EMBL/GenBank/DDBJ databases">
        <authorList>
            <person name="Varghese N."/>
            <person name="Submissions S."/>
        </authorList>
    </citation>
    <scope>NUCLEOTIDE SEQUENCE [LARGE SCALE GENOMIC DNA]</scope>
    <source>
        <strain evidence="2">DSM 19608</strain>
    </source>
</reference>
<dbReference type="Gene3D" id="3.40.50.1820">
    <property type="entry name" value="alpha/beta hydrolase"/>
    <property type="match status" value="1"/>
</dbReference>
<name>A0A1T4PB71_VIBCI</name>
<evidence type="ECO:0000313" key="1">
    <source>
        <dbReference type="EMBL" id="SJZ88486.1"/>
    </source>
</evidence>
<dbReference type="InterPro" id="IPR029058">
    <property type="entry name" value="AB_hydrolase_fold"/>
</dbReference>
<proteinExistence type="predicted"/>
<gene>
    <name evidence="1" type="ORF">SAMN02745782_01625</name>
</gene>
<keyword evidence="2" id="KW-1185">Reference proteome</keyword>
<evidence type="ECO:0008006" key="3">
    <source>
        <dbReference type="Google" id="ProtNLM"/>
    </source>
</evidence>